<proteinExistence type="predicted"/>
<feature type="transmembrane region" description="Helical" evidence="1">
    <location>
        <begin position="20"/>
        <end position="47"/>
    </location>
</feature>
<keyword evidence="1" id="KW-0472">Membrane</keyword>
<dbReference type="AlphaFoldDB" id="A0A318EFS8"/>
<feature type="transmembrane region" description="Helical" evidence="1">
    <location>
        <begin position="68"/>
        <end position="100"/>
    </location>
</feature>
<dbReference type="EMBL" id="QICN01000003">
    <property type="protein sequence ID" value="PXV69576.1"/>
    <property type="molecule type" value="Genomic_DNA"/>
</dbReference>
<evidence type="ECO:0000256" key="1">
    <source>
        <dbReference type="SAM" id="Phobius"/>
    </source>
</evidence>
<keyword evidence="1" id="KW-0812">Transmembrane</keyword>
<dbReference type="RefSeq" id="WP_110264507.1">
    <property type="nucleotide sequence ID" value="NZ_CAKZQT010000021.1"/>
</dbReference>
<sequence length="117" mass="13523">MTELQTSDAELAESGERTTLIIAYALDLIAPFTGFLIAIVSVIISHIKAAETQNAFIRSHHRWLIRTFWWNLLWVIVFGVLTLVFIGYFGLLALVIWWYYRMVRGLIDYSNNRSMPA</sequence>
<comment type="caution">
    <text evidence="2">The sequence shown here is derived from an EMBL/GenBank/DDBJ whole genome shotgun (WGS) entry which is preliminary data.</text>
</comment>
<gene>
    <name evidence="2" type="ORF">C8D93_103150</name>
</gene>
<keyword evidence="1" id="KW-1133">Transmembrane helix</keyword>
<organism evidence="2 3">
    <name type="scientific">Sinimarinibacterium flocculans</name>
    <dbReference type="NCBI Taxonomy" id="985250"/>
    <lineage>
        <taxon>Bacteria</taxon>
        <taxon>Pseudomonadati</taxon>
        <taxon>Pseudomonadota</taxon>
        <taxon>Gammaproteobacteria</taxon>
        <taxon>Nevskiales</taxon>
        <taxon>Nevskiaceae</taxon>
        <taxon>Sinimarinibacterium</taxon>
    </lineage>
</organism>
<evidence type="ECO:0000313" key="2">
    <source>
        <dbReference type="EMBL" id="PXV69576.1"/>
    </source>
</evidence>
<keyword evidence="3" id="KW-1185">Reference proteome</keyword>
<dbReference type="Proteomes" id="UP000248330">
    <property type="component" value="Unassembled WGS sequence"/>
</dbReference>
<name>A0A318EFS8_9GAMM</name>
<accession>A0A318EFS8</accession>
<protein>
    <submittedName>
        <fullName evidence="2">Putative membrane protein</fullName>
    </submittedName>
</protein>
<reference evidence="2 3" key="1">
    <citation type="submission" date="2018-04" db="EMBL/GenBank/DDBJ databases">
        <title>Genomic Encyclopedia of Type Strains, Phase IV (KMG-IV): sequencing the most valuable type-strain genomes for metagenomic binning, comparative biology and taxonomic classification.</title>
        <authorList>
            <person name="Goeker M."/>
        </authorList>
    </citation>
    <scope>NUCLEOTIDE SEQUENCE [LARGE SCALE GENOMIC DNA]</scope>
    <source>
        <strain evidence="2 3">DSM 104150</strain>
    </source>
</reference>
<dbReference type="OrthoDB" id="5405464at2"/>
<evidence type="ECO:0000313" key="3">
    <source>
        <dbReference type="Proteomes" id="UP000248330"/>
    </source>
</evidence>